<dbReference type="Pfam" id="PF00149">
    <property type="entry name" value="Metallophos"/>
    <property type="match status" value="1"/>
</dbReference>
<keyword evidence="1" id="KW-0479">Metal-binding</keyword>
<evidence type="ECO:0000256" key="4">
    <source>
        <dbReference type="ARBA" id="ARBA00025742"/>
    </source>
</evidence>
<accession>A0ABX3B901</accession>
<organism evidence="7 8">
    <name type="scientific">Vibrio tasmaniensis 1F-267</name>
    <dbReference type="NCBI Taxonomy" id="1191324"/>
    <lineage>
        <taxon>Bacteria</taxon>
        <taxon>Pseudomonadati</taxon>
        <taxon>Pseudomonadota</taxon>
        <taxon>Gammaproteobacteria</taxon>
        <taxon>Vibrionales</taxon>
        <taxon>Vibrionaceae</taxon>
        <taxon>Vibrio</taxon>
    </lineage>
</organism>
<dbReference type="InterPro" id="IPR057406">
    <property type="entry name" value="Pua-like_dom"/>
</dbReference>
<keyword evidence="3" id="KW-0408">Iron</keyword>
<evidence type="ECO:0008006" key="9">
    <source>
        <dbReference type="Google" id="ProtNLM"/>
    </source>
</evidence>
<dbReference type="Gene3D" id="3.60.21.10">
    <property type="match status" value="1"/>
</dbReference>
<dbReference type="Pfam" id="PF24405">
    <property type="entry name" value="Pua-like"/>
    <property type="match status" value="1"/>
</dbReference>
<feature type="domain" description="Pua-like" evidence="6">
    <location>
        <begin position="6"/>
        <end position="119"/>
    </location>
</feature>
<dbReference type="InterPro" id="IPR050884">
    <property type="entry name" value="CNP_phosphodiesterase-III"/>
</dbReference>
<protein>
    <recommendedName>
        <fullName evidence="9">Calcineurin-like phosphoesterase domain-containing protein</fullName>
    </recommendedName>
</protein>
<dbReference type="PANTHER" id="PTHR42988">
    <property type="entry name" value="PHOSPHOHYDROLASE"/>
    <property type="match status" value="1"/>
</dbReference>
<evidence type="ECO:0000256" key="2">
    <source>
        <dbReference type="ARBA" id="ARBA00022801"/>
    </source>
</evidence>
<dbReference type="EMBL" id="AJZO02000070">
    <property type="protein sequence ID" value="OEF52934.1"/>
    <property type="molecule type" value="Genomic_DNA"/>
</dbReference>
<evidence type="ECO:0000313" key="7">
    <source>
        <dbReference type="EMBL" id="OEF52934.1"/>
    </source>
</evidence>
<keyword evidence="8" id="KW-1185">Reference proteome</keyword>
<proteinExistence type="inferred from homology"/>
<reference evidence="7 8" key="1">
    <citation type="journal article" date="2012" name="Science">
        <title>Ecological populations of bacteria act as socially cohesive units of antibiotic production and resistance.</title>
        <authorList>
            <person name="Cordero O.X."/>
            <person name="Wildschutte H."/>
            <person name="Kirkup B."/>
            <person name="Proehl S."/>
            <person name="Ngo L."/>
            <person name="Hussain F."/>
            <person name="Le Roux F."/>
            <person name="Mincer T."/>
            <person name="Polz M.F."/>
        </authorList>
    </citation>
    <scope>NUCLEOTIDE SEQUENCE [LARGE SCALE GENOMIC DNA]</scope>
    <source>
        <strain evidence="7 8">1F-267</strain>
    </source>
</reference>
<feature type="domain" description="Calcineurin-like phosphoesterase" evidence="5">
    <location>
        <begin position="157"/>
        <end position="404"/>
    </location>
</feature>
<evidence type="ECO:0000259" key="6">
    <source>
        <dbReference type="Pfam" id="PF24405"/>
    </source>
</evidence>
<dbReference type="InterPro" id="IPR029052">
    <property type="entry name" value="Metallo-depent_PP-like"/>
</dbReference>
<dbReference type="InterPro" id="IPR004843">
    <property type="entry name" value="Calcineurin-like_PHP"/>
</dbReference>
<comment type="caution">
    <text evidence="7">The sequence shown here is derived from an EMBL/GenBank/DDBJ whole genome shotgun (WGS) entry which is preliminary data.</text>
</comment>
<name>A0ABX3B901_9VIBR</name>
<dbReference type="RefSeq" id="WP_017099605.1">
    <property type="nucleotide sequence ID" value="NZ_AJZO02000070.1"/>
</dbReference>
<evidence type="ECO:0000256" key="3">
    <source>
        <dbReference type="ARBA" id="ARBA00023004"/>
    </source>
</evidence>
<dbReference type="PANTHER" id="PTHR42988:SF2">
    <property type="entry name" value="CYCLIC NUCLEOTIDE PHOSPHODIESTERASE CBUA0032-RELATED"/>
    <property type="match status" value="1"/>
</dbReference>
<dbReference type="SUPFAM" id="SSF56300">
    <property type="entry name" value="Metallo-dependent phosphatases"/>
    <property type="match status" value="1"/>
</dbReference>
<evidence type="ECO:0000256" key="1">
    <source>
        <dbReference type="ARBA" id="ARBA00022723"/>
    </source>
</evidence>
<gene>
    <name evidence="7" type="ORF">A163_18280</name>
</gene>
<comment type="similarity">
    <text evidence="4">Belongs to the cyclic nucleotide phosphodiesterase class-III family.</text>
</comment>
<evidence type="ECO:0000313" key="8">
    <source>
        <dbReference type="Proteomes" id="UP000094638"/>
    </source>
</evidence>
<evidence type="ECO:0000259" key="5">
    <source>
        <dbReference type="Pfam" id="PF00149"/>
    </source>
</evidence>
<keyword evidence="2" id="KW-0378">Hydrolase</keyword>
<sequence length="488" mass="55217">MAAPSIILRFRDTTPDIDTIDEHKAIINRKGIVLWGWWKKEHEDGFESLFNSLESDDTVSDYVYLIDPSTKRCFTASFNKVYRKRKVDVDISLVPEYYRHQCEKVEAWFQLTSINVIDYEPNLGRQVGENTLLLRDSYGCSSVRVSRIGNSGSDRKSILHLSDLHFGLDHGFVVSDKVLERGTAKTLSDCILTDLKRVKANKDIAAIIITGDFTTRSDWSDSTKNLIISELHSIASGLGVDKSNIITLPGNHDMKRYPSDSNIDENKLAGNTQVTYEHERDYRLFSEELTGKHWKSQLDYNIIVSLGDVDLFLSIMNSCRVTSSKLTEYGYVGSLGLDILDDLANLNMSKPTYKMMALHHHLVPISQVEMPNRNAISLTLDAVELLDKAANVGIHMALHGHQHENRIAQYHSFSLANEDPKSPILIVSGGSTGVSRERRAESTRNSYNLLTFELDKIKLRIREIISDGKRGYDLYDNYLPVSPTVQEQ</sequence>
<dbReference type="Proteomes" id="UP000094638">
    <property type="component" value="Unassembled WGS sequence"/>
</dbReference>